<evidence type="ECO:0000313" key="1">
    <source>
        <dbReference type="EMBL" id="KAG2086664.1"/>
    </source>
</evidence>
<dbReference type="AlphaFoldDB" id="A0A9P7EST4"/>
<reference evidence="1" key="1">
    <citation type="journal article" date="2020" name="New Phytol.">
        <title>Comparative genomics reveals dynamic genome evolution in host specialist ectomycorrhizal fungi.</title>
        <authorList>
            <person name="Lofgren L.A."/>
            <person name="Nguyen N.H."/>
            <person name="Vilgalys R."/>
            <person name="Ruytinx J."/>
            <person name="Liao H.L."/>
            <person name="Branco S."/>
            <person name="Kuo A."/>
            <person name="LaButti K."/>
            <person name="Lipzen A."/>
            <person name="Andreopoulos W."/>
            <person name="Pangilinan J."/>
            <person name="Riley R."/>
            <person name="Hundley H."/>
            <person name="Na H."/>
            <person name="Barry K."/>
            <person name="Grigoriev I.V."/>
            <person name="Stajich J.E."/>
            <person name="Kennedy P.G."/>
        </authorList>
    </citation>
    <scope>NUCLEOTIDE SEQUENCE</scope>
    <source>
        <strain evidence="1">FC423</strain>
    </source>
</reference>
<dbReference type="EMBL" id="JABBWM010000142">
    <property type="protein sequence ID" value="KAG2086664.1"/>
    <property type="molecule type" value="Genomic_DNA"/>
</dbReference>
<keyword evidence="2" id="KW-1185">Reference proteome</keyword>
<proteinExistence type="predicted"/>
<name>A0A9P7EST4_9AGAM</name>
<dbReference type="Gene3D" id="3.40.50.300">
    <property type="entry name" value="P-loop containing nucleotide triphosphate hydrolases"/>
    <property type="match status" value="1"/>
</dbReference>
<comment type="caution">
    <text evidence="1">The sequence shown here is derived from an EMBL/GenBank/DDBJ whole genome shotgun (WGS) entry which is preliminary data.</text>
</comment>
<sequence>MLTHSTEQDIKFSGVINPRKSILVPVPHMTHSGSILPPSRWFLTTHYTFYTPLLVGSTLRSFQSSQLIGLCDPLCLMQSFNHPNLYYAAVQPKPSTKKKAVQAIAGFIKSQHATHTGIVHGFSKSECEELAEQLRNDYGLSAKHYCAGMGLQIFFMCPPPLSTY</sequence>
<dbReference type="InterPro" id="IPR027417">
    <property type="entry name" value="P-loop_NTPase"/>
</dbReference>
<dbReference type="GeneID" id="64705336"/>
<protein>
    <submittedName>
        <fullName evidence="1">Uncharacterized protein</fullName>
    </submittedName>
</protein>
<dbReference type="OrthoDB" id="2641948at2759"/>
<evidence type="ECO:0000313" key="2">
    <source>
        <dbReference type="Proteomes" id="UP000823399"/>
    </source>
</evidence>
<organism evidence="1 2">
    <name type="scientific">Suillus discolor</name>
    <dbReference type="NCBI Taxonomy" id="1912936"/>
    <lineage>
        <taxon>Eukaryota</taxon>
        <taxon>Fungi</taxon>
        <taxon>Dikarya</taxon>
        <taxon>Basidiomycota</taxon>
        <taxon>Agaricomycotina</taxon>
        <taxon>Agaricomycetes</taxon>
        <taxon>Agaricomycetidae</taxon>
        <taxon>Boletales</taxon>
        <taxon>Suillineae</taxon>
        <taxon>Suillaceae</taxon>
        <taxon>Suillus</taxon>
    </lineage>
</organism>
<dbReference type="Proteomes" id="UP000823399">
    <property type="component" value="Unassembled WGS sequence"/>
</dbReference>
<accession>A0A9P7EST4</accession>
<dbReference type="RefSeq" id="XP_041284985.1">
    <property type="nucleotide sequence ID" value="XM_041443077.1"/>
</dbReference>
<gene>
    <name evidence="1" type="ORF">F5147DRAFT_791707</name>
</gene>